<gene>
    <name evidence="1" type="ORF">Vau01_112190</name>
</gene>
<evidence type="ECO:0008006" key="3">
    <source>
        <dbReference type="Google" id="ProtNLM"/>
    </source>
</evidence>
<keyword evidence="2" id="KW-1185">Reference proteome</keyword>
<name>A0A8J4E715_9ACTN</name>
<dbReference type="EMBL" id="BOPG01000101">
    <property type="protein sequence ID" value="GIJ63703.1"/>
    <property type="molecule type" value="Genomic_DNA"/>
</dbReference>
<dbReference type="Pfam" id="PF13489">
    <property type="entry name" value="Methyltransf_23"/>
    <property type="match status" value="1"/>
</dbReference>
<evidence type="ECO:0000313" key="2">
    <source>
        <dbReference type="Proteomes" id="UP000612585"/>
    </source>
</evidence>
<comment type="caution">
    <text evidence="1">The sequence shown here is derived from an EMBL/GenBank/DDBJ whole genome shotgun (WGS) entry which is preliminary data.</text>
</comment>
<dbReference type="RefSeq" id="WP_204010815.1">
    <property type="nucleotide sequence ID" value="NZ_BOPG01000101.1"/>
</dbReference>
<evidence type="ECO:0000313" key="1">
    <source>
        <dbReference type="EMBL" id="GIJ63703.1"/>
    </source>
</evidence>
<organism evidence="1 2">
    <name type="scientific">Virgisporangium aurantiacum</name>
    <dbReference type="NCBI Taxonomy" id="175570"/>
    <lineage>
        <taxon>Bacteria</taxon>
        <taxon>Bacillati</taxon>
        <taxon>Actinomycetota</taxon>
        <taxon>Actinomycetes</taxon>
        <taxon>Micromonosporales</taxon>
        <taxon>Micromonosporaceae</taxon>
        <taxon>Virgisporangium</taxon>
    </lineage>
</organism>
<dbReference type="InterPro" id="IPR029063">
    <property type="entry name" value="SAM-dependent_MTases_sf"/>
</dbReference>
<proteinExistence type="predicted"/>
<dbReference type="Gene3D" id="3.40.50.150">
    <property type="entry name" value="Vaccinia Virus protein VP39"/>
    <property type="match status" value="1"/>
</dbReference>
<protein>
    <recommendedName>
        <fullName evidence="3">Methyltransferase domain-containing protein</fullName>
    </recommendedName>
</protein>
<sequence length="239" mass="26331">MAEILGDQKVQSEVLEGLSMCVNHRKWFADFAVPYLGDHPIEVSAGMGDYAAEWFAQVPRMTVSEVEPDRLVALKERFAADPGMDVRELMLPATEPGDHSAAVSYNVLEHIDDDVSALRSMGALVRPGGHVVIVVPAFNWAMSPADYATGHVRRYTKKSMRKAMDAAGLEIVKLHYANMFGLFGYVFTTKILRLMPGPGKLVFVYDRFVAPVNRALEKIANPPFGQSVVAVARVPQKAQ</sequence>
<reference evidence="1" key="1">
    <citation type="submission" date="2021-01" db="EMBL/GenBank/DDBJ databases">
        <title>Whole genome shotgun sequence of Virgisporangium aurantiacum NBRC 16421.</title>
        <authorList>
            <person name="Komaki H."/>
            <person name="Tamura T."/>
        </authorList>
    </citation>
    <scope>NUCLEOTIDE SEQUENCE</scope>
    <source>
        <strain evidence="1">NBRC 16421</strain>
    </source>
</reference>
<dbReference type="Proteomes" id="UP000612585">
    <property type="component" value="Unassembled WGS sequence"/>
</dbReference>
<dbReference type="AlphaFoldDB" id="A0A8J4E715"/>
<dbReference type="SUPFAM" id="SSF53335">
    <property type="entry name" value="S-adenosyl-L-methionine-dependent methyltransferases"/>
    <property type="match status" value="1"/>
</dbReference>
<accession>A0A8J4E715</accession>